<protein>
    <recommendedName>
        <fullName evidence="4">DUF4169 domain-containing protein</fullName>
    </recommendedName>
</protein>
<evidence type="ECO:0000313" key="2">
    <source>
        <dbReference type="EMBL" id="EPX87132.1"/>
    </source>
</evidence>
<name>S9R5G0_9RHOB</name>
<dbReference type="InterPro" id="IPR025227">
    <property type="entry name" value="DUF4169"/>
</dbReference>
<evidence type="ECO:0000256" key="1">
    <source>
        <dbReference type="SAM" id="MobiDB-lite"/>
    </source>
</evidence>
<dbReference type="HOGENOM" id="CLU_187649_2_0_5"/>
<organism evidence="2 3">
    <name type="scientific">Rubellimicrobium thermophilum DSM 16684</name>
    <dbReference type="NCBI Taxonomy" id="1123069"/>
    <lineage>
        <taxon>Bacteria</taxon>
        <taxon>Pseudomonadati</taxon>
        <taxon>Pseudomonadota</taxon>
        <taxon>Alphaproteobacteria</taxon>
        <taxon>Rhodobacterales</taxon>
        <taxon>Roseobacteraceae</taxon>
        <taxon>Rubellimicrobium</taxon>
    </lineage>
</organism>
<sequence>MSGSPINLNRARKARERAREERRADANALKYGRTRAQKRLEAMRNEKAQRDLDALKRET</sequence>
<dbReference type="PATRIC" id="fig|1123069.3.peg.772"/>
<evidence type="ECO:0008006" key="4">
    <source>
        <dbReference type="Google" id="ProtNLM"/>
    </source>
</evidence>
<feature type="region of interest" description="Disordered" evidence="1">
    <location>
        <begin position="1"/>
        <end position="27"/>
    </location>
</feature>
<dbReference type="STRING" id="1123069.ruthe_00802"/>
<dbReference type="AlphaFoldDB" id="S9R5G0"/>
<evidence type="ECO:0000313" key="3">
    <source>
        <dbReference type="Proteomes" id="UP000015346"/>
    </source>
</evidence>
<comment type="caution">
    <text evidence="2">The sequence shown here is derived from an EMBL/GenBank/DDBJ whole genome shotgun (WGS) entry which is preliminary data.</text>
</comment>
<accession>S9R5G0</accession>
<gene>
    <name evidence="2" type="ORF">ruthe_00802</name>
</gene>
<dbReference type="EMBL" id="AOLV01000009">
    <property type="protein sequence ID" value="EPX87132.1"/>
    <property type="molecule type" value="Genomic_DNA"/>
</dbReference>
<dbReference type="Proteomes" id="UP000015346">
    <property type="component" value="Unassembled WGS sequence"/>
</dbReference>
<proteinExistence type="predicted"/>
<reference evidence="2 3" key="1">
    <citation type="journal article" date="2013" name="Stand. Genomic Sci.">
        <title>Genome sequence of the reddish-pigmented Rubellimicrobium thermophilum type strain (DSM 16684(T)), a member of the Roseobacter clade.</title>
        <authorList>
            <person name="Fiebig A."/>
            <person name="Riedel T."/>
            <person name="Gronow S."/>
            <person name="Petersen J."/>
            <person name="Klenk H.P."/>
            <person name="Goker M."/>
        </authorList>
    </citation>
    <scope>NUCLEOTIDE SEQUENCE [LARGE SCALE GENOMIC DNA]</scope>
    <source>
        <strain evidence="2 3">DSM 16684</strain>
    </source>
</reference>
<keyword evidence="3" id="KW-1185">Reference proteome</keyword>
<dbReference type="Pfam" id="PF13770">
    <property type="entry name" value="DUF4169"/>
    <property type="match status" value="1"/>
</dbReference>
<dbReference type="OrthoDB" id="7173889at2"/>